<keyword evidence="15" id="KW-0812">Transmembrane</keyword>
<feature type="binding site" evidence="13">
    <location>
        <position position="40"/>
    </location>
    <ligand>
        <name>ATP</name>
        <dbReference type="ChEBI" id="CHEBI:30616"/>
    </ligand>
</feature>
<dbReference type="Pfam" id="PF00069">
    <property type="entry name" value="Pkinase"/>
    <property type="match status" value="1"/>
</dbReference>
<keyword evidence="6 18" id="KW-0418">Kinase</keyword>
<keyword evidence="2" id="KW-0723">Serine/threonine-protein kinase</keyword>
<keyword evidence="15" id="KW-1133">Transmembrane helix</keyword>
<dbReference type="GO" id="GO:0071224">
    <property type="term" value="P:cellular response to peptidoglycan"/>
    <property type="evidence" value="ECO:0007669"/>
    <property type="project" value="UniProtKB-ARBA"/>
</dbReference>
<dbReference type="PROSITE" id="PS00107">
    <property type="entry name" value="PROTEIN_KINASE_ATP"/>
    <property type="match status" value="1"/>
</dbReference>
<dbReference type="KEGG" id="aqt:FN924_08100"/>
<evidence type="ECO:0000256" key="13">
    <source>
        <dbReference type="PROSITE-ProRule" id="PRU10141"/>
    </source>
</evidence>
<dbReference type="InterPro" id="IPR017441">
    <property type="entry name" value="Protein_kinase_ATP_BS"/>
</dbReference>
<dbReference type="InterPro" id="IPR005543">
    <property type="entry name" value="PASTA_dom"/>
</dbReference>
<comment type="catalytic activity">
    <reaction evidence="10">
        <text>L-seryl-[protein] + ATP = O-phospho-L-seryl-[protein] + ADP + H(+)</text>
        <dbReference type="Rhea" id="RHEA:17989"/>
        <dbReference type="Rhea" id="RHEA-COMP:9863"/>
        <dbReference type="Rhea" id="RHEA-COMP:11604"/>
        <dbReference type="ChEBI" id="CHEBI:15378"/>
        <dbReference type="ChEBI" id="CHEBI:29999"/>
        <dbReference type="ChEBI" id="CHEBI:30616"/>
        <dbReference type="ChEBI" id="CHEBI:83421"/>
        <dbReference type="ChEBI" id="CHEBI:456216"/>
        <dbReference type="EC" id="2.7.11.1"/>
    </reaction>
</comment>
<evidence type="ECO:0000256" key="2">
    <source>
        <dbReference type="ARBA" id="ARBA00022527"/>
    </source>
</evidence>
<organism evidence="18 19">
    <name type="scientific">Radiobacillus deserti</name>
    <dbReference type="NCBI Taxonomy" id="2594883"/>
    <lineage>
        <taxon>Bacteria</taxon>
        <taxon>Bacillati</taxon>
        <taxon>Bacillota</taxon>
        <taxon>Bacilli</taxon>
        <taxon>Bacillales</taxon>
        <taxon>Bacillaceae</taxon>
        <taxon>Radiobacillus</taxon>
    </lineage>
</organism>
<gene>
    <name evidence="18" type="primary">pknB</name>
    <name evidence="18" type="ORF">FN924_08100</name>
</gene>
<evidence type="ECO:0000256" key="6">
    <source>
        <dbReference type="ARBA" id="ARBA00022777"/>
    </source>
</evidence>
<dbReference type="Gene3D" id="1.10.510.10">
    <property type="entry name" value="Transferase(Phosphotransferase) domain 1"/>
    <property type="match status" value="1"/>
</dbReference>
<evidence type="ECO:0000256" key="5">
    <source>
        <dbReference type="ARBA" id="ARBA00022741"/>
    </source>
</evidence>
<evidence type="ECO:0000256" key="7">
    <source>
        <dbReference type="ARBA" id="ARBA00022840"/>
    </source>
</evidence>
<dbReference type="PROSITE" id="PS50011">
    <property type="entry name" value="PROTEIN_KINASE_DOM"/>
    <property type="match status" value="1"/>
</dbReference>
<evidence type="ECO:0000259" key="16">
    <source>
        <dbReference type="PROSITE" id="PS50011"/>
    </source>
</evidence>
<protein>
    <recommendedName>
        <fullName evidence="12">Serine/threonine-protein kinase PrkC</fullName>
        <ecNumber evidence="1">2.7.11.1</ecNumber>
    </recommendedName>
</protein>
<evidence type="ECO:0000313" key="18">
    <source>
        <dbReference type="EMBL" id="QDP40133.1"/>
    </source>
</evidence>
<dbReference type="NCBIfam" id="NF033483">
    <property type="entry name" value="PknB_PASTA_kin"/>
    <property type="match status" value="1"/>
</dbReference>
<sequence>MLTGRTLNDRYKIQEAIGGGGMANVYLARDLILDRDVAIKVLRLEYANDDEFIARFHREAQAATSLSHPNIVNIYDVGEEDGIYFMAMEYVDGMTLKKYIQTYGPVDVEESIDIMKQLTSAMAHAHANDIVHRDIKPQNILIDQYGQVKVTDFGIAVALSATSLTQTNSVLGSVHYLSPEQARGGMATKKSDVYSLGIVFFELLTGRLPFSGQTAVSIALKHLQTETPSIRRWLPEVPQSVENIVLKSTSKDPFLRYENVYDMEMDLETALEPDRIHEPKFSPPIDSGEETKAIPIIRDNNFRNKSKQDTLIHDTKNHTLHSNGAEEKPKNTRKKKRKKVIIWISSILVVLLGAFIAALFILPTLFQPEDVKIPDVAGKKYEEAQDQLKQLNLEVSEEEMYSDEVPEGYVVKTDPKAGMQVKEGSNITVFTSQGQEKVEFEDYVGRDSSQVENLLTQLGYKEVILYEKFSDEPEGQIITQIQPQPGTEVVPEDTNVIFEVSKGPELVTLQSLKGMSEAEATSYLSNQGLSVDVSEENHDSVSKGNVISQSPSAGEEVEKGSVVEIVISKGPKELPPINHTVSVTVPYTGDKGNDKDNGKKEKQTVNIYVGDMNNDITQLYNQRTITKNETIEIKLTIPPNGSAQYKVMREDEVVVDKTVSYKDVKG</sequence>
<evidence type="ECO:0000256" key="3">
    <source>
        <dbReference type="ARBA" id="ARBA00022544"/>
    </source>
</evidence>
<evidence type="ECO:0000256" key="10">
    <source>
        <dbReference type="ARBA" id="ARBA00048679"/>
    </source>
</evidence>
<feature type="domain" description="PASTA" evidence="17">
    <location>
        <begin position="434"/>
        <end position="502"/>
    </location>
</feature>
<evidence type="ECO:0000256" key="11">
    <source>
        <dbReference type="ARBA" id="ARBA00060432"/>
    </source>
</evidence>
<dbReference type="GO" id="GO:0004674">
    <property type="term" value="F:protein serine/threonine kinase activity"/>
    <property type="evidence" value="ECO:0007669"/>
    <property type="project" value="UniProtKB-KW"/>
</dbReference>
<evidence type="ECO:0000256" key="8">
    <source>
        <dbReference type="ARBA" id="ARBA00022968"/>
    </source>
</evidence>
<evidence type="ECO:0000259" key="17">
    <source>
        <dbReference type="PROSITE" id="PS51178"/>
    </source>
</evidence>
<evidence type="ECO:0000256" key="12">
    <source>
        <dbReference type="ARBA" id="ARBA00070041"/>
    </source>
</evidence>
<dbReference type="InterPro" id="IPR008271">
    <property type="entry name" value="Ser/Thr_kinase_AS"/>
</dbReference>
<comment type="subcellular location">
    <subcellularLocation>
        <location evidence="11">Spore membrane</location>
        <topology evidence="11">Single-pass type II membrane protein</topology>
    </subcellularLocation>
</comment>
<dbReference type="SUPFAM" id="SSF54184">
    <property type="entry name" value="Penicillin-binding protein 2x (pbp-2x), c-terminal domain"/>
    <property type="match status" value="1"/>
</dbReference>
<reference evidence="18 19" key="1">
    <citation type="submission" date="2019-07" db="EMBL/GenBank/DDBJ databases">
        <authorList>
            <person name="Li J."/>
        </authorList>
    </citation>
    <scope>NUCLEOTIDE SEQUENCE [LARGE SCALE GENOMIC DNA]</scope>
    <source>
        <strain evidence="18 19">TKL69</strain>
    </source>
</reference>
<dbReference type="RefSeq" id="WP_143893411.1">
    <property type="nucleotide sequence ID" value="NZ_CP041666.1"/>
</dbReference>
<keyword evidence="7 13" id="KW-0067">ATP-binding</keyword>
<dbReference type="AlphaFoldDB" id="A0A516KFG0"/>
<dbReference type="InterPro" id="IPR000719">
    <property type="entry name" value="Prot_kinase_dom"/>
</dbReference>
<dbReference type="GO" id="GO:0007165">
    <property type="term" value="P:signal transduction"/>
    <property type="evidence" value="ECO:0007669"/>
    <property type="project" value="UniProtKB-ARBA"/>
</dbReference>
<feature type="compositionally biased region" description="Basic and acidic residues" evidence="14">
    <location>
        <begin position="591"/>
        <end position="600"/>
    </location>
</feature>
<dbReference type="PROSITE" id="PS00108">
    <property type="entry name" value="PROTEIN_KINASE_ST"/>
    <property type="match status" value="1"/>
</dbReference>
<keyword evidence="5 13" id="KW-0547">Nucleotide-binding</keyword>
<keyword evidence="8" id="KW-0735">Signal-anchor</keyword>
<dbReference type="SMART" id="SM00220">
    <property type="entry name" value="S_TKc"/>
    <property type="match status" value="1"/>
</dbReference>
<dbReference type="CDD" id="cd06577">
    <property type="entry name" value="PASTA_pknB"/>
    <property type="match status" value="3"/>
</dbReference>
<keyword evidence="19" id="KW-1185">Reference proteome</keyword>
<dbReference type="Pfam" id="PF03793">
    <property type="entry name" value="PASTA"/>
    <property type="match status" value="3"/>
</dbReference>
<dbReference type="GO" id="GO:0009847">
    <property type="term" value="P:spore germination"/>
    <property type="evidence" value="ECO:0007669"/>
    <property type="project" value="UniProtKB-ARBA"/>
</dbReference>
<dbReference type="EC" id="2.7.11.1" evidence="1"/>
<evidence type="ECO:0000256" key="15">
    <source>
        <dbReference type="SAM" id="Phobius"/>
    </source>
</evidence>
<dbReference type="Proteomes" id="UP000315215">
    <property type="component" value="Chromosome"/>
</dbReference>
<dbReference type="SUPFAM" id="SSF56112">
    <property type="entry name" value="Protein kinase-like (PK-like)"/>
    <property type="match status" value="1"/>
</dbReference>
<evidence type="ECO:0000256" key="14">
    <source>
        <dbReference type="SAM" id="MobiDB-lite"/>
    </source>
</evidence>
<dbReference type="Pfam" id="PF21160">
    <property type="entry name" value="PrkC-like_PASTA-like"/>
    <property type="match status" value="1"/>
</dbReference>
<dbReference type="PANTHER" id="PTHR43289">
    <property type="entry name" value="MITOGEN-ACTIVATED PROTEIN KINASE KINASE KINASE 20-RELATED"/>
    <property type="match status" value="1"/>
</dbReference>
<feature type="domain" description="PASTA" evidence="17">
    <location>
        <begin position="367"/>
        <end position="433"/>
    </location>
</feature>
<proteinExistence type="predicted"/>
<feature type="domain" description="PASTA" evidence="17">
    <location>
        <begin position="503"/>
        <end position="569"/>
    </location>
</feature>
<evidence type="ECO:0000313" key="19">
    <source>
        <dbReference type="Proteomes" id="UP000315215"/>
    </source>
</evidence>
<dbReference type="GO" id="GO:0005524">
    <property type="term" value="F:ATP binding"/>
    <property type="evidence" value="ECO:0007669"/>
    <property type="project" value="UniProtKB-UniRule"/>
</dbReference>
<keyword evidence="4" id="KW-0808">Transferase</keyword>
<dbReference type="PANTHER" id="PTHR43289:SF34">
    <property type="entry name" value="SERINE_THREONINE-PROTEIN KINASE YBDM-RELATED"/>
    <property type="match status" value="1"/>
</dbReference>
<name>A0A516KFG0_9BACI</name>
<dbReference type="InterPro" id="IPR011009">
    <property type="entry name" value="Kinase-like_dom_sf"/>
</dbReference>
<keyword evidence="15" id="KW-0472">Membrane</keyword>
<feature type="region of interest" description="Disordered" evidence="14">
    <location>
        <begin position="577"/>
        <end position="600"/>
    </location>
</feature>
<feature type="transmembrane region" description="Helical" evidence="15">
    <location>
        <begin position="340"/>
        <end position="362"/>
    </location>
</feature>
<keyword evidence="3" id="KW-0309">Germination</keyword>
<dbReference type="PROSITE" id="PS51178">
    <property type="entry name" value="PASTA"/>
    <property type="match status" value="3"/>
</dbReference>
<dbReference type="SMART" id="SM00740">
    <property type="entry name" value="PASTA"/>
    <property type="match status" value="3"/>
</dbReference>
<dbReference type="FunFam" id="3.30.200.20:FF:000035">
    <property type="entry name" value="Serine/threonine protein kinase Stk1"/>
    <property type="match status" value="1"/>
</dbReference>
<dbReference type="Gene3D" id="3.30.10.20">
    <property type="match status" value="3"/>
</dbReference>
<dbReference type="OrthoDB" id="9788659at2"/>
<dbReference type="FunFam" id="1.10.510.10:FF:000021">
    <property type="entry name" value="Serine/threonine protein kinase"/>
    <property type="match status" value="1"/>
</dbReference>
<accession>A0A516KFG0</accession>
<evidence type="ECO:0000256" key="4">
    <source>
        <dbReference type="ARBA" id="ARBA00022679"/>
    </source>
</evidence>
<dbReference type="Gene3D" id="2.60.40.2560">
    <property type="match status" value="1"/>
</dbReference>
<dbReference type="Gene3D" id="3.30.200.20">
    <property type="entry name" value="Phosphorylase Kinase, domain 1"/>
    <property type="match status" value="1"/>
</dbReference>
<evidence type="ECO:0000256" key="1">
    <source>
        <dbReference type="ARBA" id="ARBA00012513"/>
    </source>
</evidence>
<feature type="domain" description="Protein kinase" evidence="16">
    <location>
        <begin position="11"/>
        <end position="271"/>
    </location>
</feature>
<comment type="catalytic activity">
    <reaction evidence="9">
        <text>L-threonyl-[protein] + ATP = O-phospho-L-threonyl-[protein] + ADP + H(+)</text>
        <dbReference type="Rhea" id="RHEA:46608"/>
        <dbReference type="Rhea" id="RHEA-COMP:11060"/>
        <dbReference type="Rhea" id="RHEA-COMP:11605"/>
        <dbReference type="ChEBI" id="CHEBI:15378"/>
        <dbReference type="ChEBI" id="CHEBI:30013"/>
        <dbReference type="ChEBI" id="CHEBI:30616"/>
        <dbReference type="ChEBI" id="CHEBI:61977"/>
        <dbReference type="ChEBI" id="CHEBI:456216"/>
        <dbReference type="EC" id="2.7.11.1"/>
    </reaction>
</comment>
<dbReference type="EMBL" id="CP041666">
    <property type="protein sequence ID" value="QDP40133.1"/>
    <property type="molecule type" value="Genomic_DNA"/>
</dbReference>
<evidence type="ECO:0000256" key="9">
    <source>
        <dbReference type="ARBA" id="ARBA00047899"/>
    </source>
</evidence>
<dbReference type="CDD" id="cd14014">
    <property type="entry name" value="STKc_PknB_like"/>
    <property type="match status" value="1"/>
</dbReference>